<feature type="signal peptide" evidence="6">
    <location>
        <begin position="1"/>
        <end position="18"/>
    </location>
</feature>
<dbReference type="PANTHER" id="PTHR13954:SF6">
    <property type="entry name" value="NON-SPECIFIC SERINE_THREONINE PROTEIN KINASE"/>
    <property type="match status" value="1"/>
</dbReference>
<dbReference type="SUPFAM" id="SSF56112">
    <property type="entry name" value="Protein kinase-like (PK-like)"/>
    <property type="match status" value="1"/>
</dbReference>
<keyword evidence="9" id="KW-1185">Reference proteome</keyword>
<gene>
    <name evidence="8" type="ORF">M9Y10_034281</name>
</gene>
<evidence type="ECO:0000256" key="2">
    <source>
        <dbReference type="ARBA" id="ARBA00022741"/>
    </source>
</evidence>
<keyword evidence="5" id="KW-0812">Transmembrane</keyword>
<feature type="region of interest" description="Disordered" evidence="4">
    <location>
        <begin position="748"/>
        <end position="774"/>
    </location>
</feature>
<protein>
    <submittedName>
        <fullName evidence="8">Bifunctional endoribonuclease/protein kinase ire1</fullName>
    </submittedName>
</protein>
<feature type="transmembrane region" description="Helical" evidence="5">
    <location>
        <begin position="401"/>
        <end position="423"/>
    </location>
</feature>
<keyword evidence="1 6" id="KW-0732">Signal</keyword>
<accession>A0ABR2KF76</accession>
<dbReference type="Pfam" id="PF06479">
    <property type="entry name" value="Ribonuc_2-5A"/>
    <property type="match status" value="1"/>
</dbReference>
<evidence type="ECO:0000313" key="9">
    <source>
        <dbReference type="Proteomes" id="UP001470230"/>
    </source>
</evidence>
<comment type="caution">
    <text evidence="8">The sequence shown here is derived from an EMBL/GenBank/DDBJ whole genome shotgun (WGS) entry which is preliminary data.</text>
</comment>
<feature type="domain" description="KEN" evidence="7">
    <location>
        <begin position="664"/>
        <end position="817"/>
    </location>
</feature>
<keyword evidence="2" id="KW-0547">Nucleotide-binding</keyword>
<dbReference type="Gene3D" id="1.20.1440.180">
    <property type="entry name" value="KEN domain"/>
    <property type="match status" value="1"/>
</dbReference>
<dbReference type="PANTHER" id="PTHR13954">
    <property type="entry name" value="IRE1-RELATED"/>
    <property type="match status" value="1"/>
</dbReference>
<proteinExistence type="predicted"/>
<name>A0ABR2KF76_9EUKA</name>
<keyword evidence="5" id="KW-0472">Membrane</keyword>
<feature type="compositionally biased region" description="Polar residues" evidence="4">
    <location>
        <begin position="748"/>
        <end position="760"/>
    </location>
</feature>
<keyword evidence="3" id="KW-0067">ATP-binding</keyword>
<dbReference type="EMBL" id="JAPFFF010000005">
    <property type="protein sequence ID" value="KAK8889531.1"/>
    <property type="molecule type" value="Genomic_DNA"/>
</dbReference>
<keyword evidence="8" id="KW-0808">Transferase</keyword>
<reference evidence="8 9" key="1">
    <citation type="submission" date="2024-04" db="EMBL/GenBank/DDBJ databases">
        <title>Tritrichomonas musculus Genome.</title>
        <authorList>
            <person name="Alves-Ferreira E."/>
            <person name="Grigg M."/>
            <person name="Lorenzi H."/>
            <person name="Galac M."/>
        </authorList>
    </citation>
    <scope>NUCLEOTIDE SEQUENCE [LARGE SCALE GENOMIC DNA]</scope>
    <source>
        <strain evidence="8 9">EAF2021</strain>
    </source>
</reference>
<evidence type="ECO:0000256" key="1">
    <source>
        <dbReference type="ARBA" id="ARBA00022729"/>
    </source>
</evidence>
<dbReference type="InterPro" id="IPR011009">
    <property type="entry name" value="Kinase-like_dom_sf"/>
</dbReference>
<dbReference type="InterPro" id="IPR045133">
    <property type="entry name" value="IRE1/2-like"/>
</dbReference>
<evidence type="ECO:0000256" key="4">
    <source>
        <dbReference type="SAM" id="MobiDB-lite"/>
    </source>
</evidence>
<dbReference type="InterPro" id="IPR010513">
    <property type="entry name" value="KEN_dom"/>
</dbReference>
<dbReference type="InterPro" id="IPR038357">
    <property type="entry name" value="KEN_sf"/>
</dbReference>
<dbReference type="Proteomes" id="UP001470230">
    <property type="component" value="Unassembled WGS sequence"/>
</dbReference>
<dbReference type="PROSITE" id="PS51392">
    <property type="entry name" value="KEN"/>
    <property type="match status" value="1"/>
</dbReference>
<dbReference type="GO" id="GO:0016301">
    <property type="term" value="F:kinase activity"/>
    <property type="evidence" value="ECO:0007669"/>
    <property type="project" value="UniProtKB-KW"/>
</dbReference>
<evidence type="ECO:0000256" key="6">
    <source>
        <dbReference type="SAM" id="SignalP"/>
    </source>
</evidence>
<keyword evidence="5" id="KW-1133">Transmembrane helix</keyword>
<evidence type="ECO:0000259" key="7">
    <source>
        <dbReference type="PROSITE" id="PS51392"/>
    </source>
</evidence>
<keyword evidence="8" id="KW-0418">Kinase</keyword>
<evidence type="ECO:0000313" key="8">
    <source>
        <dbReference type="EMBL" id="KAK8889531.1"/>
    </source>
</evidence>
<sequence length="817" mass="93122">MVSVLIILLNFFFPFVFTTSSITPNTIKDNLFHTEWQCKTRDRHIYIATSSGILHFINVFTGKIDYSLDTGGDIFNSSSHDAYTFLPTIGNYFLTNIDPNKKIGSSNNGEIVISSTQDKSTFLIDENNGIMACTTCKNTIINHPNPEKSGIVPKVERADSTLQLNVDGSKLPPGSTKVERTDYSIILNDDHSKIFKYSFFNITASRSMQTLYPQEVRLLTTSDGNVKLIVNNSIKSNQKIIGVPVIVFGTDGLLKFSPHLSDLQINSFISSLPPISTVDTNKQVLTKIENNFKKHDIAQADPIIFVRKEKNTFSDPVTNFEKNDHLPQKMSSKESAKIIQQNFIKQTDSTTSSDVKFTFNAEIDLNKGKGQKFFSTRIKKRNENVNYAINYNYNKSNNKNWIALPIATFCVFSIAIAAIYIHLQNESKAKFIIVDTNCLPSGCMYNQKYLRNVNNDLVKHVESIAELNNNKDLFVFPLKIEKQPSESCRDYNYTNTYLITYPNYQNFQFDQKFDVINFLRRMLKAIGYLHRNGIVHSEITEEAFFYNQSENGNPMLGLIENNARYTACKSDFDSDITALKELIQRHINNACIYSSKADPLFDDLNGQTNSEKNSSKSYYNDLSSLSDDQILKDFLTNTFNSFDSSRFKSAADSILCTHPLFLTALERLRIFEDVHIILSSLPSSSPIVKEFEEGSNVIFGRTWARSIPKSFLVEASRQRRYNTSSLKDLVALIRNKWVHRLSTSQTCDMKMNQKNKNQTHSNKEKSISNPTKNNSNDLGIETVYGNGSPECYFGFFYSKFPRLFMYVYNFSKVQKLK</sequence>
<evidence type="ECO:0000256" key="3">
    <source>
        <dbReference type="ARBA" id="ARBA00022840"/>
    </source>
</evidence>
<evidence type="ECO:0000256" key="5">
    <source>
        <dbReference type="SAM" id="Phobius"/>
    </source>
</evidence>
<feature type="chain" id="PRO_5046145087" evidence="6">
    <location>
        <begin position="19"/>
        <end position="817"/>
    </location>
</feature>
<organism evidence="8 9">
    <name type="scientific">Tritrichomonas musculus</name>
    <dbReference type="NCBI Taxonomy" id="1915356"/>
    <lineage>
        <taxon>Eukaryota</taxon>
        <taxon>Metamonada</taxon>
        <taxon>Parabasalia</taxon>
        <taxon>Tritrichomonadida</taxon>
        <taxon>Tritrichomonadidae</taxon>
        <taxon>Tritrichomonas</taxon>
    </lineage>
</organism>